<evidence type="ECO:0000256" key="5">
    <source>
        <dbReference type="SAM" id="Phobius"/>
    </source>
</evidence>
<dbReference type="Proteomes" id="UP000292695">
    <property type="component" value="Unassembled WGS sequence"/>
</dbReference>
<protein>
    <submittedName>
        <fullName evidence="6">Fumarate reductase subunit D</fullName>
    </submittedName>
</protein>
<accession>A0A4R0IGH2</accession>
<reference evidence="6 7" key="1">
    <citation type="submission" date="2019-02" db="EMBL/GenBank/DDBJ databases">
        <title>Kribbella capetownensis sp. nov. and Kribbella speibonae sp. nov., isolated from soil.</title>
        <authorList>
            <person name="Curtis S.M."/>
            <person name="Norton I."/>
            <person name="Everest G.J."/>
            <person name="Meyers P.R."/>
        </authorList>
    </citation>
    <scope>NUCLEOTIDE SEQUENCE [LARGE SCALE GENOMIC DNA]</scope>
    <source>
        <strain evidence="6 7">DSM 27082</strain>
    </source>
</reference>
<dbReference type="RefSeq" id="WP_131291154.1">
    <property type="nucleotide sequence ID" value="NZ_SJKA01000007.1"/>
</dbReference>
<keyword evidence="1" id="KW-1003">Cell membrane</keyword>
<dbReference type="InterPro" id="IPR034804">
    <property type="entry name" value="SQR/QFR_C/D"/>
</dbReference>
<gene>
    <name evidence="6" type="ORF">E0H50_20965</name>
</gene>
<dbReference type="Pfam" id="PF02313">
    <property type="entry name" value="Fumarate_red_D"/>
    <property type="match status" value="1"/>
</dbReference>
<evidence type="ECO:0000313" key="6">
    <source>
        <dbReference type="EMBL" id="TCC31170.1"/>
    </source>
</evidence>
<evidence type="ECO:0000256" key="2">
    <source>
        <dbReference type="ARBA" id="ARBA00022692"/>
    </source>
</evidence>
<dbReference type="GO" id="GO:0006106">
    <property type="term" value="P:fumarate metabolic process"/>
    <property type="evidence" value="ECO:0007669"/>
    <property type="project" value="InterPro"/>
</dbReference>
<dbReference type="AlphaFoldDB" id="A0A4R0IGH2"/>
<dbReference type="EMBL" id="SJKA01000007">
    <property type="protein sequence ID" value="TCC31170.1"/>
    <property type="molecule type" value="Genomic_DNA"/>
</dbReference>
<keyword evidence="2 5" id="KW-0812">Transmembrane</keyword>
<keyword evidence="3 5" id="KW-1133">Transmembrane helix</keyword>
<dbReference type="Gene3D" id="1.20.1300.10">
    <property type="entry name" value="Fumarate reductase/succinate dehydrogenase, transmembrane subunit"/>
    <property type="match status" value="1"/>
</dbReference>
<keyword evidence="4 5" id="KW-0472">Membrane</keyword>
<evidence type="ECO:0000256" key="3">
    <source>
        <dbReference type="ARBA" id="ARBA00022989"/>
    </source>
</evidence>
<dbReference type="NCBIfam" id="NF003977">
    <property type="entry name" value="PRK05470.1-1"/>
    <property type="match status" value="1"/>
</dbReference>
<feature type="transmembrane region" description="Helical" evidence="5">
    <location>
        <begin position="93"/>
        <end position="113"/>
    </location>
</feature>
<dbReference type="GO" id="GO:0016020">
    <property type="term" value="C:membrane"/>
    <property type="evidence" value="ECO:0007669"/>
    <property type="project" value="InterPro"/>
</dbReference>
<evidence type="ECO:0000313" key="7">
    <source>
        <dbReference type="Proteomes" id="UP000292695"/>
    </source>
</evidence>
<dbReference type="InterPro" id="IPR003418">
    <property type="entry name" value="Fumarate_red_D"/>
</dbReference>
<sequence>MNRRSPEPFLWMLFSSGGMVAALMVPILLFLFGIAIPLDLWSPSHDHLLAVLRNPLTRLVLFGLCALALFHWAHRFRYTLYDGLQLKRYAVPIVVLCYGGAVVGSVIAAGLLLTV</sequence>
<comment type="caution">
    <text evidence="6">The sequence shown here is derived from an EMBL/GenBank/DDBJ whole genome shotgun (WGS) entry which is preliminary data.</text>
</comment>
<feature type="transmembrane region" description="Helical" evidence="5">
    <location>
        <begin position="9"/>
        <end position="36"/>
    </location>
</feature>
<proteinExistence type="predicted"/>
<evidence type="ECO:0000256" key="1">
    <source>
        <dbReference type="ARBA" id="ARBA00022475"/>
    </source>
</evidence>
<dbReference type="OrthoDB" id="9804636at2"/>
<organism evidence="6 7">
    <name type="scientific">Kribbella sindirgiensis</name>
    <dbReference type="NCBI Taxonomy" id="1124744"/>
    <lineage>
        <taxon>Bacteria</taxon>
        <taxon>Bacillati</taxon>
        <taxon>Actinomycetota</taxon>
        <taxon>Actinomycetes</taxon>
        <taxon>Propionibacteriales</taxon>
        <taxon>Kribbellaceae</taxon>
        <taxon>Kribbella</taxon>
    </lineage>
</organism>
<evidence type="ECO:0000256" key="4">
    <source>
        <dbReference type="ARBA" id="ARBA00023136"/>
    </source>
</evidence>
<name>A0A4R0IGH2_9ACTN</name>
<keyword evidence="7" id="KW-1185">Reference proteome</keyword>
<feature type="transmembrane region" description="Helical" evidence="5">
    <location>
        <begin position="56"/>
        <end position="73"/>
    </location>
</feature>
<dbReference type="SUPFAM" id="SSF81343">
    <property type="entry name" value="Fumarate reductase respiratory complex transmembrane subunits"/>
    <property type="match status" value="1"/>
</dbReference>